<dbReference type="Proteomes" id="UP001249851">
    <property type="component" value="Unassembled WGS sequence"/>
</dbReference>
<gene>
    <name evidence="2" type="ORF">P5673_014671</name>
</gene>
<dbReference type="AlphaFoldDB" id="A0AAD9QJB6"/>
<protein>
    <submittedName>
        <fullName evidence="2">Uncharacterized protein</fullName>
    </submittedName>
</protein>
<accession>A0AAD9QJB6</accession>
<proteinExistence type="predicted"/>
<evidence type="ECO:0000313" key="2">
    <source>
        <dbReference type="EMBL" id="KAK2562379.1"/>
    </source>
</evidence>
<reference evidence="2" key="2">
    <citation type="journal article" date="2023" name="Science">
        <title>Genomic signatures of disease resistance in endangered staghorn corals.</title>
        <authorList>
            <person name="Vollmer S.V."/>
            <person name="Selwyn J.D."/>
            <person name="Despard B.A."/>
            <person name="Roesel C.L."/>
        </authorList>
    </citation>
    <scope>NUCLEOTIDE SEQUENCE</scope>
    <source>
        <strain evidence="2">K2</strain>
    </source>
</reference>
<reference evidence="2" key="1">
    <citation type="journal article" date="2023" name="G3 (Bethesda)">
        <title>Whole genome assembly and annotation of the endangered Caribbean coral Acropora cervicornis.</title>
        <authorList>
            <person name="Selwyn J.D."/>
            <person name="Vollmer S.V."/>
        </authorList>
    </citation>
    <scope>NUCLEOTIDE SEQUENCE</scope>
    <source>
        <strain evidence="2">K2</strain>
    </source>
</reference>
<feature type="region of interest" description="Disordered" evidence="1">
    <location>
        <begin position="104"/>
        <end position="124"/>
    </location>
</feature>
<sequence length="124" mass="14224">MVSKDYGKSFTEWVGKTRTRTPGSPPLIDQIYCSTVDPKLRSQFIRSLPVKATQQLRCCITNALDGTEDNDVWQEDDDCDPFNDEDGGDDLYYAEELDREAAEIDEDEYDRLFGESDNEEFDGF</sequence>
<organism evidence="2 3">
    <name type="scientific">Acropora cervicornis</name>
    <name type="common">Staghorn coral</name>
    <dbReference type="NCBI Taxonomy" id="6130"/>
    <lineage>
        <taxon>Eukaryota</taxon>
        <taxon>Metazoa</taxon>
        <taxon>Cnidaria</taxon>
        <taxon>Anthozoa</taxon>
        <taxon>Hexacorallia</taxon>
        <taxon>Scleractinia</taxon>
        <taxon>Astrocoeniina</taxon>
        <taxon>Acroporidae</taxon>
        <taxon>Acropora</taxon>
    </lineage>
</organism>
<evidence type="ECO:0000313" key="3">
    <source>
        <dbReference type="Proteomes" id="UP001249851"/>
    </source>
</evidence>
<keyword evidence="3" id="KW-1185">Reference proteome</keyword>
<comment type="caution">
    <text evidence="2">The sequence shown here is derived from an EMBL/GenBank/DDBJ whole genome shotgun (WGS) entry which is preliminary data.</text>
</comment>
<name>A0AAD9QJB6_ACRCE</name>
<dbReference type="EMBL" id="JARQWQ010000029">
    <property type="protein sequence ID" value="KAK2562379.1"/>
    <property type="molecule type" value="Genomic_DNA"/>
</dbReference>
<evidence type="ECO:0000256" key="1">
    <source>
        <dbReference type="SAM" id="MobiDB-lite"/>
    </source>
</evidence>